<dbReference type="InterPro" id="IPR009959">
    <property type="entry name" value="Cyclase_SnoaL-like"/>
</dbReference>
<dbReference type="EMBL" id="CP042430">
    <property type="protein sequence ID" value="QEC46956.1"/>
    <property type="molecule type" value="Genomic_DNA"/>
</dbReference>
<proteinExistence type="predicted"/>
<reference evidence="1 2" key="1">
    <citation type="journal article" date="2018" name="J. Microbiol.">
        <title>Baekduia soli gen. nov., sp. nov., a novel bacterium isolated from the soil of Baekdu Mountain and proposal of a novel family name, Baekduiaceae fam. nov.</title>
        <authorList>
            <person name="An D.S."/>
            <person name="Siddiqi M.Z."/>
            <person name="Kim K.H."/>
            <person name="Yu H.S."/>
            <person name="Im W.T."/>
        </authorList>
    </citation>
    <scope>NUCLEOTIDE SEQUENCE [LARGE SCALE GENOMIC DNA]</scope>
    <source>
        <strain evidence="1 2">BR7-21</strain>
    </source>
</reference>
<accession>A0A5B8U1T3</accession>
<dbReference type="KEGG" id="bsol:FSW04_04695"/>
<dbReference type="PANTHER" id="PTHR38436:SF1">
    <property type="entry name" value="ESTER CYCLASE"/>
    <property type="match status" value="1"/>
</dbReference>
<name>A0A5B8U1T3_9ACTN</name>
<dbReference type="RefSeq" id="WP_146916773.1">
    <property type="nucleotide sequence ID" value="NZ_CP042430.1"/>
</dbReference>
<dbReference type="GO" id="GO:0030638">
    <property type="term" value="P:polyketide metabolic process"/>
    <property type="evidence" value="ECO:0007669"/>
    <property type="project" value="InterPro"/>
</dbReference>
<sequence length="160" mass="17789">MSRADDLLDTFQAALVGRDRAVFPTVCALDVHYEDPFTEAPVRGCEALADHVARLWVAAPDARVLRAGERLTDGRFVATPVRFEGTHSGELPGLPATRRAFGVHAMLFCELDPPRERLWRVRAFFDLYDTCVQLGILPTHGGLGEKALWMLRGFGLRARS</sequence>
<gene>
    <name evidence="1" type="ORF">FSW04_04695</name>
</gene>
<organism evidence="1 2">
    <name type="scientific">Baekduia soli</name>
    <dbReference type="NCBI Taxonomy" id="496014"/>
    <lineage>
        <taxon>Bacteria</taxon>
        <taxon>Bacillati</taxon>
        <taxon>Actinomycetota</taxon>
        <taxon>Thermoleophilia</taxon>
        <taxon>Solirubrobacterales</taxon>
        <taxon>Baekduiaceae</taxon>
        <taxon>Baekduia</taxon>
    </lineage>
</organism>
<dbReference type="Gene3D" id="3.10.450.50">
    <property type="match status" value="1"/>
</dbReference>
<dbReference type="InterPro" id="IPR032710">
    <property type="entry name" value="NTF2-like_dom_sf"/>
</dbReference>
<evidence type="ECO:0000313" key="2">
    <source>
        <dbReference type="Proteomes" id="UP000321805"/>
    </source>
</evidence>
<dbReference type="SUPFAM" id="SSF54427">
    <property type="entry name" value="NTF2-like"/>
    <property type="match status" value="1"/>
</dbReference>
<protein>
    <submittedName>
        <fullName evidence="1">Ester cyclase</fullName>
    </submittedName>
</protein>
<dbReference type="OrthoDB" id="9182871at2"/>
<dbReference type="PANTHER" id="PTHR38436">
    <property type="entry name" value="POLYKETIDE CYCLASE SNOAL-LIKE DOMAIN"/>
    <property type="match status" value="1"/>
</dbReference>
<dbReference type="Pfam" id="PF07366">
    <property type="entry name" value="SnoaL"/>
    <property type="match status" value="1"/>
</dbReference>
<evidence type="ECO:0000313" key="1">
    <source>
        <dbReference type="EMBL" id="QEC46956.1"/>
    </source>
</evidence>
<keyword evidence="2" id="KW-1185">Reference proteome</keyword>
<dbReference type="AlphaFoldDB" id="A0A5B8U1T3"/>
<dbReference type="Proteomes" id="UP000321805">
    <property type="component" value="Chromosome"/>
</dbReference>